<keyword evidence="2" id="KW-1185">Reference proteome</keyword>
<sequence>MLTSSFAELDYSIAALRASICAWNTELAGLSMAFQVLVTASFAVAQKALPVSSSIFELSVCTSIGVLLEGTPCPPCEILSSGLKSSGFVIDGGDG</sequence>
<evidence type="ECO:0000313" key="1">
    <source>
        <dbReference type="EMBL" id="GBM53350.1"/>
    </source>
</evidence>
<gene>
    <name evidence="1" type="ORF">AVEN_165028_1</name>
</gene>
<name>A0A4Y2GIA5_ARAVE</name>
<dbReference type="EMBL" id="BGPR01001414">
    <property type="protein sequence ID" value="GBM53350.1"/>
    <property type="molecule type" value="Genomic_DNA"/>
</dbReference>
<evidence type="ECO:0000313" key="2">
    <source>
        <dbReference type="Proteomes" id="UP000499080"/>
    </source>
</evidence>
<reference evidence="1 2" key="1">
    <citation type="journal article" date="2019" name="Sci. Rep.">
        <title>Orb-weaving spider Araneus ventricosus genome elucidates the spidroin gene catalogue.</title>
        <authorList>
            <person name="Kono N."/>
            <person name="Nakamura H."/>
            <person name="Ohtoshi R."/>
            <person name="Moran D.A.P."/>
            <person name="Shinohara A."/>
            <person name="Yoshida Y."/>
            <person name="Fujiwara M."/>
            <person name="Mori M."/>
            <person name="Tomita M."/>
            <person name="Arakawa K."/>
        </authorList>
    </citation>
    <scope>NUCLEOTIDE SEQUENCE [LARGE SCALE GENOMIC DNA]</scope>
</reference>
<protein>
    <submittedName>
        <fullName evidence="1">Uncharacterized protein</fullName>
    </submittedName>
</protein>
<dbReference type="AlphaFoldDB" id="A0A4Y2GIA5"/>
<proteinExistence type="predicted"/>
<comment type="caution">
    <text evidence="1">The sequence shown here is derived from an EMBL/GenBank/DDBJ whole genome shotgun (WGS) entry which is preliminary data.</text>
</comment>
<organism evidence="1 2">
    <name type="scientific">Araneus ventricosus</name>
    <name type="common">Orbweaver spider</name>
    <name type="synonym">Epeira ventricosa</name>
    <dbReference type="NCBI Taxonomy" id="182803"/>
    <lineage>
        <taxon>Eukaryota</taxon>
        <taxon>Metazoa</taxon>
        <taxon>Ecdysozoa</taxon>
        <taxon>Arthropoda</taxon>
        <taxon>Chelicerata</taxon>
        <taxon>Arachnida</taxon>
        <taxon>Araneae</taxon>
        <taxon>Araneomorphae</taxon>
        <taxon>Entelegynae</taxon>
        <taxon>Araneoidea</taxon>
        <taxon>Araneidae</taxon>
        <taxon>Araneus</taxon>
    </lineage>
</organism>
<accession>A0A4Y2GIA5</accession>
<dbReference type="Proteomes" id="UP000499080">
    <property type="component" value="Unassembled WGS sequence"/>
</dbReference>